<name>A0A402B944_9CHLR</name>
<feature type="transmembrane region" description="Helical" evidence="1">
    <location>
        <begin position="9"/>
        <end position="28"/>
    </location>
</feature>
<dbReference type="OrthoDB" id="165267at2"/>
<dbReference type="RefSeq" id="WP_126628123.1">
    <property type="nucleotide sequence ID" value="NZ_BIFT01000001.1"/>
</dbReference>
<keyword evidence="1" id="KW-1133">Transmembrane helix</keyword>
<feature type="transmembrane region" description="Helical" evidence="1">
    <location>
        <begin position="40"/>
        <end position="60"/>
    </location>
</feature>
<keyword evidence="1" id="KW-0472">Membrane</keyword>
<proteinExistence type="predicted"/>
<keyword evidence="1" id="KW-0812">Transmembrane</keyword>
<dbReference type="AlphaFoldDB" id="A0A402B944"/>
<organism evidence="2 3">
    <name type="scientific">Dictyobacter alpinus</name>
    <dbReference type="NCBI Taxonomy" id="2014873"/>
    <lineage>
        <taxon>Bacteria</taxon>
        <taxon>Bacillati</taxon>
        <taxon>Chloroflexota</taxon>
        <taxon>Ktedonobacteria</taxon>
        <taxon>Ktedonobacterales</taxon>
        <taxon>Dictyobacteraceae</taxon>
        <taxon>Dictyobacter</taxon>
    </lineage>
</organism>
<evidence type="ECO:0000313" key="3">
    <source>
        <dbReference type="Proteomes" id="UP000287171"/>
    </source>
</evidence>
<dbReference type="EMBL" id="BIFT01000001">
    <property type="protein sequence ID" value="GCE27839.1"/>
    <property type="molecule type" value="Genomic_DNA"/>
</dbReference>
<dbReference type="Proteomes" id="UP000287171">
    <property type="component" value="Unassembled WGS sequence"/>
</dbReference>
<sequence>MSKKYTSTILLFAVFIGFFIWGGSMLYSSVTASVKDGESIVYAVMILGCSLVALVAILMLPKKRNS</sequence>
<keyword evidence="3" id="KW-1185">Reference proteome</keyword>
<gene>
    <name evidence="2" type="ORF">KDA_33230</name>
</gene>
<evidence type="ECO:0000256" key="1">
    <source>
        <dbReference type="SAM" id="Phobius"/>
    </source>
</evidence>
<accession>A0A402B944</accession>
<protein>
    <submittedName>
        <fullName evidence="2">Uncharacterized protein</fullName>
    </submittedName>
</protein>
<reference evidence="3" key="1">
    <citation type="submission" date="2018-12" db="EMBL/GenBank/DDBJ databases">
        <title>Tengunoibacter tsumagoiensis gen. nov., sp. nov., Dictyobacter kobayashii sp. nov., D. alpinus sp. nov., and D. joshuensis sp. nov. and description of Dictyobacteraceae fam. nov. within the order Ktedonobacterales isolated from Tengu-no-mugimeshi.</title>
        <authorList>
            <person name="Wang C.M."/>
            <person name="Zheng Y."/>
            <person name="Sakai Y."/>
            <person name="Toyoda A."/>
            <person name="Minakuchi Y."/>
            <person name="Abe K."/>
            <person name="Yokota A."/>
            <person name="Yabe S."/>
        </authorList>
    </citation>
    <scope>NUCLEOTIDE SEQUENCE [LARGE SCALE GENOMIC DNA]</scope>
    <source>
        <strain evidence="3">Uno16</strain>
    </source>
</reference>
<evidence type="ECO:0000313" key="2">
    <source>
        <dbReference type="EMBL" id="GCE27839.1"/>
    </source>
</evidence>
<comment type="caution">
    <text evidence="2">The sequence shown here is derived from an EMBL/GenBank/DDBJ whole genome shotgun (WGS) entry which is preliminary data.</text>
</comment>